<sequence length="45" mass="5227">MFASPRTTAITYVFLRIVPDRCIVVLFCNVRKSLSPEKRTAQRLE</sequence>
<organism evidence="1 2">
    <name type="scientific">Caballeronia sordidicola</name>
    <name type="common">Burkholderia sordidicola</name>
    <dbReference type="NCBI Taxonomy" id="196367"/>
    <lineage>
        <taxon>Bacteria</taxon>
        <taxon>Pseudomonadati</taxon>
        <taxon>Pseudomonadota</taxon>
        <taxon>Betaproteobacteria</taxon>
        <taxon>Burkholderiales</taxon>
        <taxon>Burkholderiaceae</taxon>
        <taxon>Caballeronia</taxon>
    </lineage>
</organism>
<dbReference type="EMBL" id="NBTY01000113">
    <property type="protein sequence ID" value="OTP72434.1"/>
    <property type="molecule type" value="Genomic_DNA"/>
</dbReference>
<accession>A0A242MNU2</accession>
<proteinExistence type="predicted"/>
<gene>
    <name evidence="1" type="ORF">PAMC26510_21645</name>
</gene>
<name>A0A242MNU2_CABSO</name>
<reference evidence="1 2" key="1">
    <citation type="submission" date="2017-03" db="EMBL/GenBank/DDBJ databases">
        <title>Genome analysis of strain PAMC 26510.</title>
        <authorList>
            <person name="Oh H.-M."/>
            <person name="Yang J.-A."/>
        </authorList>
    </citation>
    <scope>NUCLEOTIDE SEQUENCE [LARGE SCALE GENOMIC DNA]</scope>
    <source>
        <strain evidence="1 2">PAMC 26510</strain>
    </source>
</reference>
<evidence type="ECO:0000313" key="2">
    <source>
        <dbReference type="Proteomes" id="UP000194546"/>
    </source>
</evidence>
<protein>
    <submittedName>
        <fullName evidence="1">Uncharacterized protein</fullName>
    </submittedName>
</protein>
<dbReference type="Proteomes" id="UP000194546">
    <property type="component" value="Unassembled WGS sequence"/>
</dbReference>
<evidence type="ECO:0000313" key="1">
    <source>
        <dbReference type="EMBL" id="OTP72434.1"/>
    </source>
</evidence>
<dbReference type="AlphaFoldDB" id="A0A242MNU2"/>
<comment type="caution">
    <text evidence="1">The sequence shown here is derived from an EMBL/GenBank/DDBJ whole genome shotgun (WGS) entry which is preliminary data.</text>
</comment>